<dbReference type="Pfam" id="PF09935">
    <property type="entry name" value="DUF2167"/>
    <property type="match status" value="1"/>
</dbReference>
<sequence>MYYKELLLAGLLATAVPLSWADQAPQASDAQESAAQQSPVEADESEYMSEEQFLDSLNFRSGKVVLGGNLATLNLPDNMVFLDGDDAERVLVQAWGNPPDEKPPLGMILPKGVSPLAEESWAVTVEYEESGYVSDEDAADIDYNDMLKDLQESAKEDNKWRAENGYEPVSIVGWASAPHYDAEGKKLHWAKEVKFGDSDEHTLNYNIRVLGRKGVLVLNFIAGMHQLPQIEQNVPAVLAMTDFNDGNRYADFNPDLDKVAAYGLGALIAGKAAAKVGLFAAALVLLKKLWILPVLLIGWVWRRITGKKSEAQSAPVEPQVQPQAPAEPAPNEVPPKVSSVMDLNNTPDDKHK</sequence>
<dbReference type="RefSeq" id="WP_093501864.1">
    <property type="nucleotide sequence ID" value="NZ_BSSG01000002.1"/>
</dbReference>
<gene>
    <name evidence="4" type="ORF">SAMN05216372_102364</name>
</gene>
<feature type="transmembrane region" description="Helical" evidence="2">
    <location>
        <begin position="278"/>
        <end position="301"/>
    </location>
</feature>
<evidence type="ECO:0000313" key="4">
    <source>
        <dbReference type="EMBL" id="SFD54765.1"/>
    </source>
</evidence>
<evidence type="ECO:0000256" key="2">
    <source>
        <dbReference type="SAM" id="Phobius"/>
    </source>
</evidence>
<keyword evidence="5" id="KW-1185">Reference proteome</keyword>
<feature type="compositionally biased region" description="Low complexity" evidence="1">
    <location>
        <begin position="27"/>
        <end position="39"/>
    </location>
</feature>
<feature type="region of interest" description="Disordered" evidence="1">
    <location>
        <begin position="27"/>
        <end position="47"/>
    </location>
</feature>
<feature type="compositionally biased region" description="Low complexity" evidence="1">
    <location>
        <begin position="315"/>
        <end position="324"/>
    </location>
</feature>
<accession>A0A1I1T841</accession>
<feature type="chain" id="PRO_5017303666" evidence="3">
    <location>
        <begin position="22"/>
        <end position="352"/>
    </location>
</feature>
<evidence type="ECO:0000256" key="3">
    <source>
        <dbReference type="SAM" id="SignalP"/>
    </source>
</evidence>
<keyword evidence="3" id="KW-0732">Signal</keyword>
<dbReference type="Proteomes" id="UP000243950">
    <property type="component" value="Unassembled WGS sequence"/>
</dbReference>
<protein>
    <submittedName>
        <fullName evidence="4">Uncharacterized membrane-anchored protein</fullName>
    </submittedName>
</protein>
<organism evidence="4 5">
    <name type="scientific">Pseudomonas straminea</name>
    <dbReference type="NCBI Taxonomy" id="47882"/>
    <lineage>
        <taxon>Bacteria</taxon>
        <taxon>Pseudomonadati</taxon>
        <taxon>Pseudomonadota</taxon>
        <taxon>Gammaproteobacteria</taxon>
        <taxon>Pseudomonadales</taxon>
        <taxon>Pseudomonadaceae</taxon>
        <taxon>Phytopseudomonas</taxon>
    </lineage>
</organism>
<dbReference type="EMBL" id="FOMO01000002">
    <property type="protein sequence ID" value="SFD54765.1"/>
    <property type="molecule type" value="Genomic_DNA"/>
</dbReference>
<dbReference type="AlphaFoldDB" id="A0A1I1T841"/>
<keyword evidence="2" id="KW-1133">Transmembrane helix</keyword>
<feature type="region of interest" description="Disordered" evidence="1">
    <location>
        <begin position="310"/>
        <end position="352"/>
    </location>
</feature>
<dbReference type="InterPro" id="IPR018682">
    <property type="entry name" value="DUF2167_membr"/>
</dbReference>
<proteinExistence type="predicted"/>
<evidence type="ECO:0000313" key="5">
    <source>
        <dbReference type="Proteomes" id="UP000243950"/>
    </source>
</evidence>
<feature type="signal peptide" evidence="3">
    <location>
        <begin position="1"/>
        <end position="21"/>
    </location>
</feature>
<reference evidence="5" key="1">
    <citation type="submission" date="2016-10" db="EMBL/GenBank/DDBJ databases">
        <authorList>
            <person name="Varghese N."/>
            <person name="Submissions S."/>
        </authorList>
    </citation>
    <scope>NUCLEOTIDE SEQUENCE [LARGE SCALE GENOMIC DNA]</scope>
    <source>
        <strain evidence="5">JCM 2783</strain>
    </source>
</reference>
<name>A0A1I1T841_PSEOC</name>
<keyword evidence="2" id="KW-0472">Membrane</keyword>
<keyword evidence="2" id="KW-0812">Transmembrane</keyword>
<evidence type="ECO:0000256" key="1">
    <source>
        <dbReference type="SAM" id="MobiDB-lite"/>
    </source>
</evidence>